<evidence type="ECO:0000256" key="5">
    <source>
        <dbReference type="ARBA" id="ARBA00048132"/>
    </source>
</evidence>
<comment type="similarity">
    <text evidence="6">Belongs to the ferredoxin--NADP reductase type 2 family.</text>
</comment>
<comment type="catalytic activity">
    <reaction evidence="5">
        <text>[thioredoxin]-dithiol + NADP(+) = [thioredoxin]-disulfide + NADPH + H(+)</text>
        <dbReference type="Rhea" id="RHEA:20345"/>
        <dbReference type="Rhea" id="RHEA-COMP:10698"/>
        <dbReference type="Rhea" id="RHEA-COMP:10700"/>
        <dbReference type="ChEBI" id="CHEBI:15378"/>
        <dbReference type="ChEBI" id="CHEBI:29950"/>
        <dbReference type="ChEBI" id="CHEBI:50058"/>
        <dbReference type="ChEBI" id="CHEBI:57783"/>
        <dbReference type="ChEBI" id="CHEBI:58349"/>
        <dbReference type="EC" id="1.8.1.9"/>
    </reaction>
</comment>
<dbReference type="GO" id="GO:0050660">
    <property type="term" value="F:flavin adenine dinucleotide binding"/>
    <property type="evidence" value="ECO:0007669"/>
    <property type="project" value="UniProtKB-UniRule"/>
</dbReference>
<dbReference type="AlphaFoldDB" id="A0A1M5GHI4"/>
<dbReference type="InterPro" id="IPR023753">
    <property type="entry name" value="FAD/NAD-binding_dom"/>
</dbReference>
<feature type="binding site" evidence="6">
    <location>
        <position position="129"/>
    </location>
    <ligand>
        <name>FAD</name>
        <dbReference type="ChEBI" id="CHEBI:57692"/>
    </ligand>
</feature>
<accession>A0A1M5GHI4</accession>
<dbReference type="RefSeq" id="WP_073387489.1">
    <property type="nucleotide sequence ID" value="NZ_FQVU01000002.1"/>
</dbReference>
<dbReference type="EMBL" id="FQVU01000002">
    <property type="protein sequence ID" value="SHG03148.1"/>
    <property type="molecule type" value="Genomic_DNA"/>
</dbReference>
<evidence type="ECO:0000313" key="9">
    <source>
        <dbReference type="Proteomes" id="UP000186132"/>
    </source>
</evidence>
<name>A0A1M5GHI4_9ACTN</name>
<dbReference type="OrthoDB" id="9806179at2"/>
<dbReference type="STRING" id="1206085.SAMN05443575_1178"/>
<feature type="binding site" evidence="6">
    <location>
        <position position="91"/>
    </location>
    <ligand>
        <name>FAD</name>
        <dbReference type="ChEBI" id="CHEBI:57692"/>
    </ligand>
</feature>
<dbReference type="EC" id="1.18.1.2" evidence="6"/>
<dbReference type="SUPFAM" id="SSF51905">
    <property type="entry name" value="FAD/NAD(P)-binding domain"/>
    <property type="match status" value="1"/>
</dbReference>
<keyword evidence="4 6" id="KW-0560">Oxidoreductase</keyword>
<gene>
    <name evidence="8" type="ORF">SAMN05443575_1178</name>
</gene>
<feature type="binding site" evidence="6">
    <location>
        <position position="329"/>
    </location>
    <ligand>
        <name>FAD</name>
        <dbReference type="ChEBI" id="CHEBI:57692"/>
    </ligand>
</feature>
<proteinExistence type="inferred from homology"/>
<feature type="binding site" evidence="6">
    <location>
        <position position="46"/>
    </location>
    <ligand>
        <name>FAD</name>
        <dbReference type="ChEBI" id="CHEBI:57692"/>
    </ligand>
</feature>
<dbReference type="InterPro" id="IPR050097">
    <property type="entry name" value="Ferredoxin-NADP_redctase_2"/>
</dbReference>
<dbReference type="Gene3D" id="3.50.50.60">
    <property type="entry name" value="FAD/NAD(P)-binding domain"/>
    <property type="match status" value="2"/>
</dbReference>
<dbReference type="InterPro" id="IPR022890">
    <property type="entry name" value="Fd--NADP_Rdtase_type_2"/>
</dbReference>
<comment type="catalytic activity">
    <reaction evidence="6">
        <text>2 reduced [2Fe-2S]-[ferredoxin] + NADP(+) + H(+) = 2 oxidized [2Fe-2S]-[ferredoxin] + NADPH</text>
        <dbReference type="Rhea" id="RHEA:20125"/>
        <dbReference type="Rhea" id="RHEA-COMP:10000"/>
        <dbReference type="Rhea" id="RHEA-COMP:10001"/>
        <dbReference type="ChEBI" id="CHEBI:15378"/>
        <dbReference type="ChEBI" id="CHEBI:33737"/>
        <dbReference type="ChEBI" id="CHEBI:33738"/>
        <dbReference type="ChEBI" id="CHEBI:57783"/>
        <dbReference type="ChEBI" id="CHEBI:58349"/>
        <dbReference type="EC" id="1.18.1.2"/>
    </reaction>
</comment>
<evidence type="ECO:0000256" key="1">
    <source>
        <dbReference type="ARBA" id="ARBA00022630"/>
    </source>
</evidence>
<evidence type="ECO:0000256" key="2">
    <source>
        <dbReference type="ARBA" id="ARBA00022827"/>
    </source>
</evidence>
<evidence type="ECO:0000256" key="4">
    <source>
        <dbReference type="ARBA" id="ARBA00023002"/>
    </source>
</evidence>
<feature type="domain" description="FAD/NAD(P)-binding" evidence="7">
    <location>
        <begin position="10"/>
        <end position="299"/>
    </location>
</feature>
<keyword evidence="3 6" id="KW-0521">NADP</keyword>
<dbReference type="PRINTS" id="PR00469">
    <property type="entry name" value="PNDRDTASEII"/>
</dbReference>
<dbReference type="Pfam" id="PF07992">
    <property type="entry name" value="Pyr_redox_2"/>
    <property type="match status" value="1"/>
</dbReference>
<comment type="cofactor">
    <cofactor evidence="6">
        <name>FAD</name>
        <dbReference type="ChEBI" id="CHEBI:57692"/>
    </cofactor>
    <text evidence="6">Binds 1 FAD per subunit.</text>
</comment>
<keyword evidence="2 6" id="KW-0274">FAD</keyword>
<evidence type="ECO:0000256" key="6">
    <source>
        <dbReference type="HAMAP-Rule" id="MF_01685"/>
    </source>
</evidence>
<comment type="subunit">
    <text evidence="6">Homodimer.</text>
</comment>
<sequence>MTSASVKSVDLLIVGAGPVGLFGAYYAGVRTLSTAVLDSLEEPGGQITAMYPEKAIFDVAGFPAIRGRELVDQLLAQAAPFAPHYLLGHQAVGLERGAGDGAGAFAVTTATGHRIECRAIVVTGGIGTFTPRPLPVGGEYLGRGLVHFVPEPEAYRGRDIVVVGGGDSALDWALMLEPIGRSVTVVHRRAEFRAHQHSVELMRTSSVRVITDAQVTAVHGDPDVDGVEVTVNGGAEVVPVACDRLIAALGFTANLGPLMEWGIDIRKRQIMVATTGQTSVPGIYAAGDIVDYEGKVKLIATGFGEVATAINNAYAFLNPGKSAFPGHLSDYAPAPTEPVGSSPAAR</sequence>
<keyword evidence="9" id="KW-1185">Reference proteome</keyword>
<protein>
    <recommendedName>
        <fullName evidence="6">Ferredoxin--NADP reductase</fullName>
        <shortName evidence="6">FNR</shortName>
        <shortName evidence="6">Fd-NADP(+) reductase</shortName>
        <ecNumber evidence="6">1.18.1.2</ecNumber>
    </recommendedName>
</protein>
<feature type="binding site" evidence="6">
    <location>
        <position position="288"/>
    </location>
    <ligand>
        <name>FAD</name>
        <dbReference type="ChEBI" id="CHEBI:57692"/>
    </ligand>
</feature>
<comment type="caution">
    <text evidence="6">Lacks conserved residue(s) required for the propagation of feature annotation.</text>
</comment>
<dbReference type="HAMAP" id="MF_01685">
    <property type="entry name" value="FENR2"/>
    <property type="match status" value="1"/>
</dbReference>
<reference evidence="8 9" key="1">
    <citation type="submission" date="2016-11" db="EMBL/GenBank/DDBJ databases">
        <authorList>
            <person name="Jaros S."/>
            <person name="Januszkiewicz K."/>
            <person name="Wedrychowicz H."/>
        </authorList>
    </citation>
    <scope>NUCLEOTIDE SEQUENCE [LARGE SCALE GENOMIC DNA]</scope>
    <source>
        <strain evidence="8 9">DSM 45627</strain>
    </source>
</reference>
<feature type="binding site" evidence="6">
    <location>
        <position position="51"/>
    </location>
    <ligand>
        <name>FAD</name>
        <dbReference type="ChEBI" id="CHEBI:57692"/>
    </ligand>
</feature>
<dbReference type="Proteomes" id="UP000186132">
    <property type="component" value="Unassembled WGS sequence"/>
</dbReference>
<feature type="binding site" evidence="6">
    <location>
        <position position="38"/>
    </location>
    <ligand>
        <name>FAD</name>
        <dbReference type="ChEBI" id="CHEBI:57692"/>
    </ligand>
</feature>
<dbReference type="InterPro" id="IPR036188">
    <property type="entry name" value="FAD/NAD-bd_sf"/>
</dbReference>
<dbReference type="GO" id="GO:0004324">
    <property type="term" value="F:ferredoxin-NADP+ reductase activity"/>
    <property type="evidence" value="ECO:0007669"/>
    <property type="project" value="UniProtKB-UniRule"/>
</dbReference>
<keyword evidence="1 6" id="KW-0285">Flavoprotein</keyword>
<evidence type="ECO:0000256" key="3">
    <source>
        <dbReference type="ARBA" id="ARBA00022857"/>
    </source>
</evidence>
<dbReference type="PRINTS" id="PR00368">
    <property type="entry name" value="FADPNR"/>
</dbReference>
<evidence type="ECO:0000259" key="7">
    <source>
        <dbReference type="Pfam" id="PF07992"/>
    </source>
</evidence>
<dbReference type="GO" id="GO:0050661">
    <property type="term" value="F:NADP binding"/>
    <property type="evidence" value="ECO:0007669"/>
    <property type="project" value="UniProtKB-UniRule"/>
</dbReference>
<organism evidence="8 9">
    <name type="scientific">Jatrophihabitans endophyticus</name>
    <dbReference type="NCBI Taxonomy" id="1206085"/>
    <lineage>
        <taxon>Bacteria</taxon>
        <taxon>Bacillati</taxon>
        <taxon>Actinomycetota</taxon>
        <taxon>Actinomycetes</taxon>
        <taxon>Jatrophihabitantales</taxon>
        <taxon>Jatrophihabitantaceae</taxon>
        <taxon>Jatrophihabitans</taxon>
    </lineage>
</organism>
<evidence type="ECO:0000313" key="8">
    <source>
        <dbReference type="EMBL" id="SHG03148.1"/>
    </source>
</evidence>
<dbReference type="PANTHER" id="PTHR48105">
    <property type="entry name" value="THIOREDOXIN REDUCTASE 1-RELATED-RELATED"/>
    <property type="match status" value="1"/>
</dbReference>
<dbReference type="GO" id="GO:0004791">
    <property type="term" value="F:thioredoxin-disulfide reductase (NADPH) activity"/>
    <property type="evidence" value="ECO:0007669"/>
    <property type="project" value="UniProtKB-EC"/>
</dbReference>